<comment type="caution">
    <text evidence="4">The sequence shown here is derived from an EMBL/GenBank/DDBJ whole genome shotgun (WGS) entry which is preliminary data.</text>
</comment>
<organism evidence="4">
    <name type="scientific">bioreactor metagenome</name>
    <dbReference type="NCBI Taxonomy" id="1076179"/>
    <lineage>
        <taxon>unclassified sequences</taxon>
        <taxon>metagenomes</taxon>
        <taxon>ecological metagenomes</taxon>
    </lineage>
</organism>
<dbReference type="PANTHER" id="PTHR33602">
    <property type="entry name" value="REGULATORY PROTEIN RECX FAMILY PROTEIN"/>
    <property type="match status" value="1"/>
</dbReference>
<comment type="subcellular location">
    <subcellularLocation>
        <location evidence="1">Cytoplasm</location>
    </subcellularLocation>
</comment>
<reference evidence="4" key="1">
    <citation type="submission" date="2019-08" db="EMBL/GenBank/DDBJ databases">
        <authorList>
            <person name="Kucharzyk K."/>
            <person name="Murdoch R.W."/>
            <person name="Higgins S."/>
            <person name="Loffler F."/>
        </authorList>
    </citation>
    <scope>NUCLEOTIDE SEQUENCE</scope>
</reference>
<evidence type="ECO:0000256" key="1">
    <source>
        <dbReference type="ARBA" id="ARBA00004496"/>
    </source>
</evidence>
<evidence type="ECO:0000259" key="3">
    <source>
        <dbReference type="Pfam" id="PF21982"/>
    </source>
</evidence>
<keyword evidence="2" id="KW-0963">Cytoplasm</keyword>
<name>A0A644ZZQ3_9ZZZZ</name>
<proteinExistence type="inferred from homology"/>
<dbReference type="AlphaFoldDB" id="A0A644ZZQ3"/>
<dbReference type="InterPro" id="IPR053926">
    <property type="entry name" value="RecX_HTH_1st"/>
</dbReference>
<dbReference type="InterPro" id="IPR003783">
    <property type="entry name" value="Regulatory_RecX"/>
</dbReference>
<dbReference type="InterPro" id="IPR036388">
    <property type="entry name" value="WH-like_DNA-bd_sf"/>
</dbReference>
<dbReference type="PANTHER" id="PTHR33602:SF1">
    <property type="entry name" value="REGULATORY PROTEIN RECX FAMILY PROTEIN"/>
    <property type="match status" value="1"/>
</dbReference>
<dbReference type="Pfam" id="PF21982">
    <property type="entry name" value="RecX_HTH1"/>
    <property type="match status" value="1"/>
</dbReference>
<evidence type="ECO:0000313" key="4">
    <source>
        <dbReference type="EMBL" id="MPM44093.1"/>
    </source>
</evidence>
<sequence>MQRRTAKQLTNYAQAYDYALVRLSYRDYSEKDLERTLQQHTCPQEVIDEVLSKLKEYSLLDDAKYADKVYSAWLAKKYYGINHLRLELKKKNISDDLAAQITASFSEDIELERAVDAARSWQKKNNKKYGLDKKDTLPRMARTLMTKGFNGNIIRKALNRLGADFAE</sequence>
<evidence type="ECO:0000256" key="2">
    <source>
        <dbReference type="ARBA" id="ARBA00022490"/>
    </source>
</evidence>
<feature type="domain" description="RecX first three-helical" evidence="3">
    <location>
        <begin position="15"/>
        <end position="54"/>
    </location>
</feature>
<gene>
    <name evidence="4" type="primary">recX_24</name>
    <name evidence="4" type="ORF">SDC9_90771</name>
</gene>
<dbReference type="HAMAP" id="MF_01114">
    <property type="entry name" value="RecX"/>
    <property type="match status" value="1"/>
</dbReference>
<dbReference type="EMBL" id="VSSQ01010345">
    <property type="protein sequence ID" value="MPM44093.1"/>
    <property type="molecule type" value="Genomic_DNA"/>
</dbReference>
<dbReference type="GO" id="GO:0005737">
    <property type="term" value="C:cytoplasm"/>
    <property type="evidence" value="ECO:0007669"/>
    <property type="project" value="UniProtKB-SubCell"/>
</dbReference>
<dbReference type="GO" id="GO:0006282">
    <property type="term" value="P:regulation of DNA repair"/>
    <property type="evidence" value="ECO:0007669"/>
    <property type="project" value="InterPro"/>
</dbReference>
<protein>
    <submittedName>
        <fullName evidence="4">Regulatory protein RecX</fullName>
    </submittedName>
</protein>
<accession>A0A644ZZQ3</accession>
<dbReference type="Gene3D" id="1.10.10.10">
    <property type="entry name" value="Winged helix-like DNA-binding domain superfamily/Winged helix DNA-binding domain"/>
    <property type="match status" value="2"/>
</dbReference>